<dbReference type="EMBL" id="JBCDNA010000003">
    <property type="protein sequence ID" value="MEL4457203.1"/>
    <property type="molecule type" value="Genomic_DNA"/>
</dbReference>
<dbReference type="CDD" id="cd05233">
    <property type="entry name" value="SDR_c"/>
    <property type="match status" value="1"/>
</dbReference>
<dbReference type="Pfam" id="PF00106">
    <property type="entry name" value="adh_short"/>
    <property type="match status" value="1"/>
</dbReference>
<reference evidence="4 5" key="1">
    <citation type="submission" date="2024-04" db="EMBL/GenBank/DDBJ databases">
        <title>whole genome sequencing of Lutimonas vermicola strain IMCC1616.</title>
        <authorList>
            <person name="Bae S.S."/>
        </authorList>
    </citation>
    <scope>NUCLEOTIDE SEQUENCE [LARGE SCALE GENOMIC DNA]</scope>
    <source>
        <strain evidence="4 5">IMCC1616</strain>
    </source>
</reference>
<dbReference type="InterPro" id="IPR002347">
    <property type="entry name" value="SDR_fam"/>
</dbReference>
<evidence type="ECO:0000256" key="2">
    <source>
        <dbReference type="ARBA" id="ARBA00023002"/>
    </source>
</evidence>
<dbReference type="SUPFAM" id="SSF51735">
    <property type="entry name" value="NAD(P)-binding Rossmann-fold domains"/>
    <property type="match status" value="1"/>
</dbReference>
<dbReference type="InterPro" id="IPR020904">
    <property type="entry name" value="Sc_DH/Rdtase_CS"/>
</dbReference>
<dbReference type="GO" id="GO:0016491">
    <property type="term" value="F:oxidoreductase activity"/>
    <property type="evidence" value="ECO:0007669"/>
    <property type="project" value="UniProtKB-KW"/>
</dbReference>
<dbReference type="PANTHER" id="PTHR43477">
    <property type="entry name" value="DIHYDROANTICAPSIN 7-DEHYDROGENASE"/>
    <property type="match status" value="1"/>
</dbReference>
<dbReference type="EC" id="1.-.-.-" evidence="4"/>
<protein>
    <submittedName>
        <fullName evidence="4">SDR family oxidoreductase</fullName>
        <ecNumber evidence="4">1.-.-.-</ecNumber>
    </submittedName>
</protein>
<comment type="similarity">
    <text evidence="1 3">Belongs to the short-chain dehydrogenases/reductases (SDR) family.</text>
</comment>
<dbReference type="PANTHER" id="PTHR43477:SF1">
    <property type="entry name" value="DIHYDROANTICAPSIN 7-DEHYDROGENASE"/>
    <property type="match status" value="1"/>
</dbReference>
<dbReference type="InterPro" id="IPR036291">
    <property type="entry name" value="NAD(P)-bd_dom_sf"/>
</dbReference>
<dbReference type="RefSeq" id="WP_342161363.1">
    <property type="nucleotide sequence ID" value="NZ_JBCDNA010000003.1"/>
</dbReference>
<accession>A0ABU9L449</accession>
<dbReference type="InterPro" id="IPR051122">
    <property type="entry name" value="SDR_DHRS6-like"/>
</dbReference>
<name>A0ABU9L449_9FLAO</name>
<dbReference type="PRINTS" id="PR00080">
    <property type="entry name" value="SDRFAMILY"/>
</dbReference>
<dbReference type="PROSITE" id="PS00061">
    <property type="entry name" value="ADH_SHORT"/>
    <property type="match status" value="1"/>
</dbReference>
<keyword evidence="5" id="KW-1185">Reference proteome</keyword>
<evidence type="ECO:0000256" key="3">
    <source>
        <dbReference type="RuleBase" id="RU000363"/>
    </source>
</evidence>
<dbReference type="Gene3D" id="3.40.50.720">
    <property type="entry name" value="NAD(P)-binding Rossmann-like Domain"/>
    <property type="match status" value="1"/>
</dbReference>
<evidence type="ECO:0000313" key="4">
    <source>
        <dbReference type="EMBL" id="MEL4457203.1"/>
    </source>
</evidence>
<keyword evidence="2 4" id="KW-0560">Oxidoreductase</keyword>
<dbReference type="Proteomes" id="UP001474120">
    <property type="component" value="Unassembled WGS sequence"/>
</dbReference>
<evidence type="ECO:0000313" key="5">
    <source>
        <dbReference type="Proteomes" id="UP001474120"/>
    </source>
</evidence>
<comment type="caution">
    <text evidence="4">The sequence shown here is derived from an EMBL/GenBank/DDBJ whole genome shotgun (WGS) entry which is preliminary data.</text>
</comment>
<organism evidence="4 5">
    <name type="scientific">Lutimonas vermicola</name>
    <dbReference type="NCBI Taxonomy" id="414288"/>
    <lineage>
        <taxon>Bacteria</taxon>
        <taxon>Pseudomonadati</taxon>
        <taxon>Bacteroidota</taxon>
        <taxon>Flavobacteriia</taxon>
        <taxon>Flavobacteriales</taxon>
        <taxon>Flavobacteriaceae</taxon>
        <taxon>Lutimonas</taxon>
    </lineage>
</organism>
<gene>
    <name evidence="4" type="ORF">AABB81_14945</name>
</gene>
<sequence>MELQLKHKKVFISGSTSGIGFAMAQGFLDEGAEVVINGRSGDRLRAAISKLKQSVSTASVSGIVADFNDPKAIDQIKQQLDRVDILVNNVGIFASKSFEETSDSDWLEMFRVNVMSAVKLSRYFLPKMLDKNWGRILFVSSECAQLVPEDLIAYSATKAALLTLSRGLAQTTKGTKVTVNSLIPGSTLTEGAVKFLSDRARLENKTEKEVAMEFFKQTRTTSLLQRFAQPKEIADMALFLASPLSAATNGAAIKVDGGSVPGIL</sequence>
<evidence type="ECO:0000256" key="1">
    <source>
        <dbReference type="ARBA" id="ARBA00006484"/>
    </source>
</evidence>
<dbReference type="PRINTS" id="PR00081">
    <property type="entry name" value="GDHRDH"/>
</dbReference>
<proteinExistence type="inferred from homology"/>